<dbReference type="RefSeq" id="WP_037904481.1">
    <property type="nucleotide sequence ID" value="NZ_JEMU01000001.1"/>
</dbReference>
<dbReference type="STRING" id="83219.PM02_01380"/>
<evidence type="ECO:0000313" key="2">
    <source>
        <dbReference type="EMBL" id="KAJ04891.1"/>
    </source>
</evidence>
<dbReference type="eggNOG" id="COG2329">
    <property type="taxonomic scope" value="Bacteria"/>
</dbReference>
<gene>
    <name evidence="2" type="ORF">PM02_01380</name>
</gene>
<protein>
    <recommendedName>
        <fullName evidence="1">DUF3291 domain-containing protein</fullName>
    </recommendedName>
</protein>
<dbReference type="AlphaFoldDB" id="A0A061ST57"/>
<evidence type="ECO:0000259" key="1">
    <source>
        <dbReference type="Pfam" id="PF11695"/>
    </source>
</evidence>
<organism evidence="2 3">
    <name type="scientific">Sulfitobacter mediterraneus</name>
    <dbReference type="NCBI Taxonomy" id="83219"/>
    <lineage>
        <taxon>Bacteria</taxon>
        <taxon>Pseudomonadati</taxon>
        <taxon>Pseudomonadota</taxon>
        <taxon>Alphaproteobacteria</taxon>
        <taxon>Rhodobacterales</taxon>
        <taxon>Roseobacteraceae</taxon>
        <taxon>Sulfitobacter</taxon>
    </lineage>
</organism>
<dbReference type="InterPro" id="IPR021708">
    <property type="entry name" value="DUF3291"/>
</dbReference>
<sequence>MKHPAGHHLAELNLGILKYDWDDPRVQDIVNGLDLVNGVAQRAPGFVWMMNEETMDSEQNDPEGAMGGNPRMASTLSVWESVETLEHFVWNTVHKRFYDRKDEWYDMGAALRFVMWWVPEGHRPTMAEAMERFRHLEKHGESDFAFGWSSIKSAELWKTKACGTGQAA</sequence>
<dbReference type="Pfam" id="PF11695">
    <property type="entry name" value="DUF3291"/>
    <property type="match status" value="1"/>
</dbReference>
<accession>A0A061ST57</accession>
<keyword evidence="3" id="KW-1185">Reference proteome</keyword>
<evidence type="ECO:0000313" key="3">
    <source>
        <dbReference type="Proteomes" id="UP000027337"/>
    </source>
</evidence>
<comment type="caution">
    <text evidence="2">The sequence shown here is derived from an EMBL/GenBank/DDBJ whole genome shotgun (WGS) entry which is preliminary data.</text>
</comment>
<reference evidence="2 3" key="1">
    <citation type="journal article" date="2014" name="Genome Announc.">
        <title>Draft Genome Sequences of Two Isolates of the Roseobacter Group, Sulfitobacter sp. Strains 3SOLIMAR09 and 1FIGIMAR09, from Harbors of Mallorca Island (Mediterranean Sea).</title>
        <authorList>
            <person name="Mas-Llado M."/>
            <person name="Pina-Villalonga J.M."/>
            <person name="Brunet-Galmes I."/>
            <person name="Nogales B."/>
            <person name="Bosch R."/>
        </authorList>
    </citation>
    <scope>NUCLEOTIDE SEQUENCE [LARGE SCALE GENOMIC DNA]</scope>
    <source>
        <strain evidence="2 3">1FIGIMAR09</strain>
    </source>
</reference>
<name>A0A061ST57_9RHOB</name>
<dbReference type="SUPFAM" id="SSF54909">
    <property type="entry name" value="Dimeric alpha+beta barrel"/>
    <property type="match status" value="1"/>
</dbReference>
<feature type="domain" description="DUF3291" evidence="1">
    <location>
        <begin position="9"/>
        <end position="149"/>
    </location>
</feature>
<dbReference type="Proteomes" id="UP000027337">
    <property type="component" value="Unassembled WGS sequence"/>
</dbReference>
<dbReference type="EMBL" id="JEMU01000001">
    <property type="protein sequence ID" value="KAJ04891.1"/>
    <property type="molecule type" value="Genomic_DNA"/>
</dbReference>
<proteinExistence type="predicted"/>
<dbReference type="InterPro" id="IPR011008">
    <property type="entry name" value="Dimeric_a/b-barrel"/>
</dbReference>